<feature type="region of interest" description="Disordered" evidence="1">
    <location>
        <begin position="1"/>
        <end position="51"/>
    </location>
</feature>
<dbReference type="Proteomes" id="UP001458880">
    <property type="component" value="Unassembled WGS sequence"/>
</dbReference>
<keyword evidence="3" id="KW-1185">Reference proteome</keyword>
<dbReference type="AlphaFoldDB" id="A0AAW1LX23"/>
<reference evidence="2 3" key="1">
    <citation type="journal article" date="2024" name="BMC Genomics">
        <title>De novo assembly and annotation of Popillia japonica's genome with initial clues to its potential as an invasive pest.</title>
        <authorList>
            <person name="Cucini C."/>
            <person name="Boschi S."/>
            <person name="Funari R."/>
            <person name="Cardaioli E."/>
            <person name="Iannotti N."/>
            <person name="Marturano G."/>
            <person name="Paoli F."/>
            <person name="Bruttini M."/>
            <person name="Carapelli A."/>
            <person name="Frati F."/>
            <person name="Nardi F."/>
        </authorList>
    </citation>
    <scope>NUCLEOTIDE SEQUENCE [LARGE SCALE GENOMIC DNA]</scope>
    <source>
        <strain evidence="2">DMR45628</strain>
    </source>
</reference>
<feature type="compositionally biased region" description="Polar residues" evidence="1">
    <location>
        <begin position="151"/>
        <end position="161"/>
    </location>
</feature>
<feature type="region of interest" description="Disordered" evidence="1">
    <location>
        <begin position="348"/>
        <end position="373"/>
    </location>
</feature>
<feature type="region of interest" description="Disordered" evidence="1">
    <location>
        <begin position="128"/>
        <end position="221"/>
    </location>
</feature>
<protein>
    <submittedName>
        <fullName evidence="2">Uncharacterized protein</fullName>
    </submittedName>
</protein>
<feature type="compositionally biased region" description="Basic and acidic residues" evidence="1">
    <location>
        <begin position="86"/>
        <end position="95"/>
    </location>
</feature>
<evidence type="ECO:0000256" key="1">
    <source>
        <dbReference type="SAM" id="MobiDB-lite"/>
    </source>
</evidence>
<accession>A0AAW1LX23</accession>
<comment type="caution">
    <text evidence="2">The sequence shown here is derived from an EMBL/GenBank/DDBJ whole genome shotgun (WGS) entry which is preliminary data.</text>
</comment>
<evidence type="ECO:0000313" key="2">
    <source>
        <dbReference type="EMBL" id="KAK9738782.1"/>
    </source>
</evidence>
<proteinExistence type="predicted"/>
<name>A0AAW1LX23_POPJA</name>
<feature type="region of interest" description="Disordered" evidence="1">
    <location>
        <begin position="80"/>
        <end position="112"/>
    </location>
</feature>
<dbReference type="EMBL" id="JASPKY010000083">
    <property type="protein sequence ID" value="KAK9738782.1"/>
    <property type="molecule type" value="Genomic_DNA"/>
</dbReference>
<organism evidence="2 3">
    <name type="scientific">Popillia japonica</name>
    <name type="common">Japanese beetle</name>
    <dbReference type="NCBI Taxonomy" id="7064"/>
    <lineage>
        <taxon>Eukaryota</taxon>
        <taxon>Metazoa</taxon>
        <taxon>Ecdysozoa</taxon>
        <taxon>Arthropoda</taxon>
        <taxon>Hexapoda</taxon>
        <taxon>Insecta</taxon>
        <taxon>Pterygota</taxon>
        <taxon>Neoptera</taxon>
        <taxon>Endopterygota</taxon>
        <taxon>Coleoptera</taxon>
        <taxon>Polyphaga</taxon>
        <taxon>Scarabaeiformia</taxon>
        <taxon>Scarabaeidae</taxon>
        <taxon>Rutelinae</taxon>
        <taxon>Popillia</taxon>
    </lineage>
</organism>
<evidence type="ECO:0000313" key="3">
    <source>
        <dbReference type="Proteomes" id="UP001458880"/>
    </source>
</evidence>
<sequence length="385" mass="42956">MRATAWLWTPQSLTPLPTSFRGRDASDSVAMDEDDGAVTPTPDPFSQPISSPVDYSELSNAEIMKHIRLLQSLLERRAGRKPSNRNLRDEFDFTARPRSGRPSPENDDASSTCSTASLISAVVNKSDAQLGKKRQVPSANTISDRALIHGSPSNREISPKNSRPDSVAPKRKRVSQGELDRIDVADFSSPEGVNPSSCPPVRPPSEGSGPNNDQHRRDRIPPIVLRDKSRWCNISTEIRRKGYNFLKAQNIVDGIRVFPASEIPPIVLRDKSRWCNISTEIRRKGYNFLKAQNIVDGIRVFPASEADFRGIVKFFTNAQIPYHTYQLPSEKVLNVVIRGIPSEIPEDQNWCSDATHSGQDLKGPERHIRSKGAGLARHLRRDIKS</sequence>
<feature type="compositionally biased region" description="Polar residues" evidence="1">
    <location>
        <begin position="349"/>
        <end position="358"/>
    </location>
</feature>
<gene>
    <name evidence="2" type="ORF">QE152_g9595</name>
</gene>